<reference evidence="2 3" key="1">
    <citation type="submission" date="2013-11" db="EMBL/GenBank/DDBJ databases">
        <title>The Genome Sequence of Phytophthora parasitica P1976.</title>
        <authorList>
            <consortium name="The Broad Institute Genomics Platform"/>
            <person name="Russ C."/>
            <person name="Tyler B."/>
            <person name="Panabieres F."/>
            <person name="Shan W."/>
            <person name="Tripathy S."/>
            <person name="Grunwald N."/>
            <person name="Machado M."/>
            <person name="Johnson C.S."/>
            <person name="Walker B."/>
            <person name="Young S."/>
            <person name="Zeng Q."/>
            <person name="Gargeya S."/>
            <person name="Fitzgerald M."/>
            <person name="Haas B."/>
            <person name="Abouelleil A."/>
            <person name="Allen A.W."/>
            <person name="Alvarado L."/>
            <person name="Arachchi H.M."/>
            <person name="Berlin A.M."/>
            <person name="Chapman S.B."/>
            <person name="Gainer-Dewar J."/>
            <person name="Goldberg J."/>
            <person name="Griggs A."/>
            <person name="Gujja S."/>
            <person name="Hansen M."/>
            <person name="Howarth C."/>
            <person name="Imamovic A."/>
            <person name="Ireland A."/>
            <person name="Larimer J."/>
            <person name="McCowan C."/>
            <person name="Murphy C."/>
            <person name="Pearson M."/>
            <person name="Poon T.W."/>
            <person name="Priest M."/>
            <person name="Roberts A."/>
            <person name="Saif S."/>
            <person name="Shea T."/>
            <person name="Sisk P."/>
            <person name="Sykes S."/>
            <person name="Wortman J."/>
            <person name="Nusbaum C."/>
            <person name="Birren B."/>
        </authorList>
    </citation>
    <scope>NUCLEOTIDE SEQUENCE [LARGE SCALE GENOMIC DNA]</scope>
    <source>
        <strain evidence="2 3">P1976</strain>
    </source>
</reference>
<dbReference type="Proteomes" id="UP000028582">
    <property type="component" value="Unassembled WGS sequence"/>
</dbReference>
<evidence type="ECO:0000256" key="1">
    <source>
        <dbReference type="SAM" id="MobiDB-lite"/>
    </source>
</evidence>
<proteinExistence type="predicted"/>
<organism evidence="2 3">
    <name type="scientific">Phytophthora nicotianae P1976</name>
    <dbReference type="NCBI Taxonomy" id="1317066"/>
    <lineage>
        <taxon>Eukaryota</taxon>
        <taxon>Sar</taxon>
        <taxon>Stramenopiles</taxon>
        <taxon>Oomycota</taxon>
        <taxon>Peronosporomycetes</taxon>
        <taxon>Peronosporales</taxon>
        <taxon>Peronosporaceae</taxon>
        <taxon>Phytophthora</taxon>
    </lineage>
</organism>
<sequence>MVALPRYVPRHVRGLLHGGPAQQAPPRSGQGGAREPYCAATVPAGGGGCRVPGTREAHFGEGAPGHEERAWLGGRAVAVPLGPLPGTALGPEEMNREGQMDGEQEANTPSSERTVTRPCQGNALVCSSARGQLFPLSW</sequence>
<evidence type="ECO:0000313" key="2">
    <source>
        <dbReference type="EMBL" id="ETO81991.1"/>
    </source>
</evidence>
<name>A0A081ASY0_PHYNI</name>
<evidence type="ECO:0000313" key="3">
    <source>
        <dbReference type="Proteomes" id="UP000028582"/>
    </source>
</evidence>
<comment type="caution">
    <text evidence="2">The sequence shown here is derived from an EMBL/GenBank/DDBJ whole genome shotgun (WGS) entry which is preliminary data.</text>
</comment>
<protein>
    <submittedName>
        <fullName evidence="2">Uncharacterized protein</fullName>
    </submittedName>
</protein>
<accession>A0A081ASY0</accession>
<feature type="region of interest" description="Disordered" evidence="1">
    <location>
        <begin position="14"/>
        <end position="36"/>
    </location>
</feature>
<feature type="region of interest" description="Disordered" evidence="1">
    <location>
        <begin position="82"/>
        <end position="116"/>
    </location>
</feature>
<dbReference type="AlphaFoldDB" id="A0A081ASY0"/>
<feature type="compositionally biased region" description="Polar residues" evidence="1">
    <location>
        <begin position="105"/>
        <end position="116"/>
    </location>
</feature>
<feature type="compositionally biased region" description="Low complexity" evidence="1">
    <location>
        <begin position="82"/>
        <end position="91"/>
    </location>
</feature>
<gene>
    <name evidence="2" type="ORF">F444_03779</name>
</gene>
<dbReference type="EMBL" id="ANJA01000768">
    <property type="protein sequence ID" value="ETO81991.1"/>
    <property type="molecule type" value="Genomic_DNA"/>
</dbReference>